<keyword evidence="2 6" id="KW-0808">Transferase</keyword>
<sequence>MEEMGIATVTLNPAKDRTVFLEGFKVGDVNRAQGDHVGAAGKGINVASFLGDYGHRNVRALGIIGEEDLGFFLESLRRRGVRGCFTPVPGRVRENIKISDLGSRIVTDINLPGLNWRPWMMGSVEDAVRESGAKVVVLSGSLPPGCPLDTWARLVDFAKALGKKVIVDTSGEPLRLAIEARPDGVKPNLRELSEVLRLREGPGGIVEAAVSLREAGIIMGALSLGADGALFFSAEELLLVRPPKVEALTTVGAGDAMVAAMALGMERGMSLREVASLGAAFAICAITKLDPPRVDPERVAELVKRIKISEVEA</sequence>
<dbReference type="RefSeq" id="WP_006582787.1">
    <property type="nucleotide sequence ID" value="NZ_CM001377.1"/>
</dbReference>
<dbReference type="Proteomes" id="UP000005730">
    <property type="component" value="Chromosome"/>
</dbReference>
<dbReference type="Gene3D" id="3.40.1190.20">
    <property type="match status" value="1"/>
</dbReference>
<dbReference type="PIRSF" id="PIRSF000535">
    <property type="entry name" value="1PFK/6PFK/LacC"/>
    <property type="match status" value="1"/>
</dbReference>
<dbReference type="PANTHER" id="PTHR46566">
    <property type="entry name" value="1-PHOSPHOFRUCTOKINASE-RELATED"/>
    <property type="match status" value="1"/>
</dbReference>
<name>H0UN16_9BACT</name>
<evidence type="ECO:0000256" key="2">
    <source>
        <dbReference type="ARBA" id="ARBA00022679"/>
    </source>
</evidence>
<dbReference type="NCBIfam" id="TIGR03168">
    <property type="entry name" value="1-PFK"/>
    <property type="match status" value="1"/>
</dbReference>
<dbReference type="GO" id="GO:0005829">
    <property type="term" value="C:cytosol"/>
    <property type="evidence" value="ECO:0007669"/>
    <property type="project" value="TreeGrafter"/>
</dbReference>
<keyword evidence="4 8" id="KW-0418">Kinase</keyword>
<dbReference type="InterPro" id="IPR029056">
    <property type="entry name" value="Ribokinase-like"/>
</dbReference>
<organism evidence="8 9">
    <name type="scientific">Thermanaerovibrio velox DSM 12556</name>
    <dbReference type="NCBI Taxonomy" id="926567"/>
    <lineage>
        <taxon>Bacteria</taxon>
        <taxon>Thermotogati</taxon>
        <taxon>Synergistota</taxon>
        <taxon>Synergistia</taxon>
        <taxon>Synergistales</taxon>
        <taxon>Synergistaceae</taxon>
        <taxon>Thermanaerovibrio</taxon>
    </lineage>
</organism>
<dbReference type="GO" id="GO:0005524">
    <property type="term" value="F:ATP binding"/>
    <property type="evidence" value="ECO:0007669"/>
    <property type="project" value="UniProtKB-KW"/>
</dbReference>
<reference evidence="8 9" key="1">
    <citation type="submission" date="2011-10" db="EMBL/GenBank/DDBJ databases">
        <title>The Noncontiguous Finished genome of Thermanaerovibrio velox DSM 12556.</title>
        <authorList>
            <consortium name="US DOE Joint Genome Institute (JGI-PGF)"/>
            <person name="Lucas S."/>
            <person name="Copeland A."/>
            <person name="Lapidus A."/>
            <person name="Glavina del Rio T."/>
            <person name="Dalin E."/>
            <person name="Tice H."/>
            <person name="Bruce D."/>
            <person name="Goodwin L."/>
            <person name="Pitluck S."/>
            <person name="Peters L."/>
            <person name="Mikhailova N."/>
            <person name="Teshima H."/>
            <person name="Kyrpides N."/>
            <person name="Mavromatis K."/>
            <person name="Ivanova N."/>
            <person name="Markowitz V."/>
            <person name="Cheng J.-F."/>
            <person name="Hugenholtz P."/>
            <person name="Woyke T."/>
            <person name="Wu D."/>
            <person name="Spring S."/>
            <person name="Brambilla E.-M."/>
            <person name="Klenk H.-P."/>
            <person name="Eisen J.A."/>
        </authorList>
    </citation>
    <scope>NUCLEOTIDE SEQUENCE [LARGE SCALE GENOMIC DNA]</scope>
    <source>
        <strain evidence="8 9">DSM 12556</strain>
    </source>
</reference>
<gene>
    <name evidence="8" type="ORF">TheveDRAFT_0107</name>
</gene>
<evidence type="ECO:0000256" key="6">
    <source>
        <dbReference type="PIRNR" id="PIRNR000535"/>
    </source>
</evidence>
<dbReference type="InterPro" id="IPR011611">
    <property type="entry name" value="PfkB_dom"/>
</dbReference>
<dbReference type="PANTHER" id="PTHR46566:SF5">
    <property type="entry name" value="1-PHOSPHOFRUCTOKINASE"/>
    <property type="match status" value="1"/>
</dbReference>
<evidence type="ECO:0000259" key="7">
    <source>
        <dbReference type="Pfam" id="PF00294"/>
    </source>
</evidence>
<dbReference type="Pfam" id="PF00294">
    <property type="entry name" value="PfkB"/>
    <property type="match status" value="1"/>
</dbReference>
<dbReference type="SUPFAM" id="SSF53613">
    <property type="entry name" value="Ribokinase-like"/>
    <property type="match status" value="1"/>
</dbReference>
<comment type="similarity">
    <text evidence="1">Belongs to the carbohydrate kinase PfkB family.</text>
</comment>
<dbReference type="EMBL" id="CM001377">
    <property type="protein sequence ID" value="EHM09295.1"/>
    <property type="molecule type" value="Genomic_DNA"/>
</dbReference>
<dbReference type="InterPro" id="IPR017583">
    <property type="entry name" value="Tagatose/fructose_Pkinase"/>
</dbReference>
<dbReference type="eggNOG" id="COG1105">
    <property type="taxonomic scope" value="Bacteria"/>
</dbReference>
<keyword evidence="3" id="KW-0547">Nucleotide-binding</keyword>
<keyword evidence="9" id="KW-1185">Reference proteome</keyword>
<evidence type="ECO:0000313" key="9">
    <source>
        <dbReference type="Proteomes" id="UP000005730"/>
    </source>
</evidence>
<evidence type="ECO:0000256" key="1">
    <source>
        <dbReference type="ARBA" id="ARBA00010688"/>
    </source>
</evidence>
<evidence type="ECO:0000256" key="5">
    <source>
        <dbReference type="ARBA" id="ARBA00022840"/>
    </source>
</evidence>
<proteinExistence type="inferred from homology"/>
<dbReference type="GO" id="GO:0008443">
    <property type="term" value="F:phosphofructokinase activity"/>
    <property type="evidence" value="ECO:0007669"/>
    <property type="project" value="TreeGrafter"/>
</dbReference>
<dbReference type="STRING" id="926567.TheveDRAFT_0107"/>
<dbReference type="CDD" id="cd01164">
    <property type="entry name" value="FruK_PfkB_like"/>
    <property type="match status" value="1"/>
</dbReference>
<accession>H0UN16</accession>
<evidence type="ECO:0000256" key="3">
    <source>
        <dbReference type="ARBA" id="ARBA00022741"/>
    </source>
</evidence>
<feature type="domain" description="Carbohydrate kinase PfkB" evidence="7">
    <location>
        <begin position="22"/>
        <end position="288"/>
    </location>
</feature>
<keyword evidence="5" id="KW-0067">ATP-binding</keyword>
<protein>
    <submittedName>
        <fullName evidence="8">Hexose kinase, 1-phosphofructokinase family</fullName>
    </submittedName>
</protein>
<dbReference type="AlphaFoldDB" id="H0UN16"/>
<evidence type="ECO:0000256" key="4">
    <source>
        <dbReference type="ARBA" id="ARBA00022777"/>
    </source>
</evidence>
<dbReference type="HOGENOM" id="CLU_050013_0_2_0"/>
<evidence type="ECO:0000313" key="8">
    <source>
        <dbReference type="EMBL" id="EHM09295.1"/>
    </source>
</evidence>